<organism evidence="1 2">
    <name type="scientific">Lepidothrix coronata</name>
    <name type="common">blue-crowned manakin</name>
    <dbReference type="NCBI Taxonomy" id="321398"/>
    <lineage>
        <taxon>Eukaryota</taxon>
        <taxon>Metazoa</taxon>
        <taxon>Chordata</taxon>
        <taxon>Craniata</taxon>
        <taxon>Vertebrata</taxon>
        <taxon>Euteleostomi</taxon>
        <taxon>Archelosauria</taxon>
        <taxon>Archosauria</taxon>
        <taxon>Dinosauria</taxon>
        <taxon>Saurischia</taxon>
        <taxon>Theropoda</taxon>
        <taxon>Coelurosauria</taxon>
        <taxon>Aves</taxon>
        <taxon>Neognathae</taxon>
        <taxon>Neoaves</taxon>
        <taxon>Telluraves</taxon>
        <taxon>Australaves</taxon>
        <taxon>Passeriformes</taxon>
        <taxon>Pipridae</taxon>
        <taxon>Lepidothrix</taxon>
    </lineage>
</organism>
<dbReference type="OrthoDB" id="10494256at2759"/>
<dbReference type="RefSeq" id="XP_017689262.1">
    <property type="nucleotide sequence ID" value="XM_017833773.1"/>
</dbReference>
<keyword evidence="1" id="KW-1185">Reference proteome</keyword>
<dbReference type="Proteomes" id="UP000504624">
    <property type="component" value="Unplaced"/>
</dbReference>
<dbReference type="GeneID" id="108506593"/>
<gene>
    <name evidence="2" type="primary">LOC108506593</name>
</gene>
<accession>A0A6J0IRQ5</accession>
<protein>
    <submittedName>
        <fullName evidence="2">Uncharacterized protein LOC108506593 isoform X1</fullName>
    </submittedName>
</protein>
<proteinExistence type="predicted"/>
<dbReference type="AlphaFoldDB" id="A0A6J0IRQ5"/>
<evidence type="ECO:0000313" key="1">
    <source>
        <dbReference type="Proteomes" id="UP000504624"/>
    </source>
</evidence>
<reference evidence="2" key="1">
    <citation type="submission" date="2025-08" db="UniProtKB">
        <authorList>
            <consortium name="RefSeq"/>
        </authorList>
    </citation>
    <scope>IDENTIFICATION</scope>
</reference>
<sequence length="413" mass="44418">MEEPPPPPPAASPDPADLEAVFQALEEMLASSHPELAAFLEENIMGQCEPSGSEPVSVTVEEKTSAGNVSCGNNSPEPEGPDVHLLYLSRRAALRGRKAVRSRPGPALAGDDGCSSAGPCPDRYHDHHKILVNLKSLMRAHTEKLAAGMEAPSHPPNHFQQQLGTAVNGDLLQSPSTLGKASKTATLQNCSVPNPVTGTAGSAALTNTSGSDFQGEVRLDIACQLLEEMLSSNPEMAAFLEENIMGQCEPSGSEPVSVTVEEKTSAGNVLLDLTQSESTTVQKRVLGRIRNLIHGLANVSKWRYSRPWLLDCHFNYSQEAALLDDQGEFSELCFDEVKGRPRSWKVPAQTSRVQFPVPWCAVHTYAHRGIPPVSSLRHCACLLLPKAERKAKLQGGVTALAWLRLQKCQAGGC</sequence>
<evidence type="ECO:0000313" key="2">
    <source>
        <dbReference type="RefSeq" id="XP_017689262.1"/>
    </source>
</evidence>
<name>A0A6J0IRQ5_9PASS</name>